<dbReference type="Proteomes" id="UP000027361">
    <property type="component" value="Unassembled WGS sequence"/>
</dbReference>
<dbReference type="EMBL" id="JMSN01000022">
    <property type="protein sequence ID" value="KDN49222.1"/>
    <property type="molecule type" value="Genomic_DNA"/>
</dbReference>
<comment type="caution">
    <text evidence="1">The sequence shown here is derived from an EMBL/GenBank/DDBJ whole genome shotgun (WGS) entry which is preliminary data.</text>
</comment>
<sequence length="104" mass="11225">MGTTVVSTLNFGNQSYDIAHNLGLATFEYTCPTVCSRWIEALRQTITGIQVVRMQGSTCGPAQTTLSTIPNILNIIVFHEYPDTDILLSGQAAMNAGQNGSLEM</sequence>
<dbReference type="HOGENOM" id="CLU_2251906_0_0_1"/>
<dbReference type="OrthoDB" id="2796951at2759"/>
<organism evidence="1 2">
    <name type="scientific">Tilletiaria anomala (strain ATCC 24038 / CBS 436.72 / UBC 951)</name>
    <dbReference type="NCBI Taxonomy" id="1037660"/>
    <lineage>
        <taxon>Eukaryota</taxon>
        <taxon>Fungi</taxon>
        <taxon>Dikarya</taxon>
        <taxon>Basidiomycota</taxon>
        <taxon>Ustilaginomycotina</taxon>
        <taxon>Exobasidiomycetes</taxon>
        <taxon>Georgefischeriales</taxon>
        <taxon>Tilletiariaceae</taxon>
        <taxon>Tilletiaria</taxon>
    </lineage>
</organism>
<proteinExistence type="predicted"/>
<keyword evidence="1" id="KW-0378">Hydrolase</keyword>
<reference evidence="1 2" key="1">
    <citation type="submission" date="2014-05" db="EMBL/GenBank/DDBJ databases">
        <title>Draft genome sequence of a rare smut relative, Tilletiaria anomala UBC 951.</title>
        <authorList>
            <consortium name="DOE Joint Genome Institute"/>
            <person name="Toome M."/>
            <person name="Kuo A."/>
            <person name="Henrissat B."/>
            <person name="Lipzen A."/>
            <person name="Tritt A."/>
            <person name="Yoshinaga Y."/>
            <person name="Zane M."/>
            <person name="Barry K."/>
            <person name="Grigoriev I.V."/>
            <person name="Spatafora J.W."/>
            <person name="Aimea M.C."/>
        </authorList>
    </citation>
    <scope>NUCLEOTIDE SEQUENCE [LARGE SCALE GENOMIC DNA]</scope>
    <source>
        <strain evidence="1 2">UBC 951</strain>
    </source>
</reference>
<dbReference type="GO" id="GO:0016787">
    <property type="term" value="F:hydrolase activity"/>
    <property type="evidence" value="ECO:0007669"/>
    <property type="project" value="UniProtKB-KW"/>
</dbReference>
<accession>A0A066W5H6</accession>
<protein>
    <submittedName>
        <fullName evidence="1">Glycoside hydrolase family 79 protein</fullName>
    </submittedName>
</protein>
<name>A0A066W5H6_TILAU</name>
<dbReference type="RefSeq" id="XP_013244305.1">
    <property type="nucleotide sequence ID" value="XM_013388851.1"/>
</dbReference>
<dbReference type="InParanoid" id="A0A066W5H6"/>
<gene>
    <name evidence="1" type="ORF">K437DRAFT_262109</name>
</gene>
<evidence type="ECO:0000313" key="1">
    <source>
        <dbReference type="EMBL" id="KDN49222.1"/>
    </source>
</evidence>
<dbReference type="AlphaFoldDB" id="A0A066W5H6"/>
<dbReference type="GeneID" id="25265616"/>
<keyword evidence="2" id="KW-1185">Reference proteome</keyword>
<evidence type="ECO:0000313" key="2">
    <source>
        <dbReference type="Proteomes" id="UP000027361"/>
    </source>
</evidence>